<comment type="subcellular location">
    <subcellularLocation>
        <location evidence="1">Cell membrane</location>
        <topology evidence="1">Multi-pass membrane protein</topology>
    </subcellularLocation>
</comment>
<comment type="catalytic activity">
    <reaction evidence="7">
        <text>2 GTP = 3',3'-c-di-GMP + 2 diphosphate</text>
        <dbReference type="Rhea" id="RHEA:24898"/>
        <dbReference type="ChEBI" id="CHEBI:33019"/>
        <dbReference type="ChEBI" id="CHEBI:37565"/>
        <dbReference type="ChEBI" id="CHEBI:58805"/>
        <dbReference type="EC" id="2.7.7.65"/>
    </reaction>
</comment>
<dbReference type="GO" id="GO:0052621">
    <property type="term" value="F:diguanylate cyclase activity"/>
    <property type="evidence" value="ECO:0007669"/>
    <property type="project" value="UniProtKB-EC"/>
</dbReference>
<dbReference type="EC" id="2.7.7.65" evidence="2"/>
<dbReference type="Gene3D" id="3.30.450.20">
    <property type="entry name" value="PAS domain"/>
    <property type="match status" value="3"/>
</dbReference>
<dbReference type="InterPro" id="IPR050469">
    <property type="entry name" value="Diguanylate_Cyclase"/>
</dbReference>
<dbReference type="InterPro" id="IPR000014">
    <property type="entry name" value="PAS"/>
</dbReference>
<protein>
    <recommendedName>
        <fullName evidence="2">diguanylate cyclase</fullName>
        <ecNumber evidence="2">2.7.7.65</ecNumber>
    </recommendedName>
</protein>
<dbReference type="InterPro" id="IPR013655">
    <property type="entry name" value="PAS_fold_3"/>
</dbReference>
<evidence type="ECO:0000256" key="5">
    <source>
        <dbReference type="ARBA" id="ARBA00022989"/>
    </source>
</evidence>
<dbReference type="InterPro" id="IPR033479">
    <property type="entry name" value="dCache_1"/>
</dbReference>
<evidence type="ECO:0000259" key="10">
    <source>
        <dbReference type="PROSITE" id="PS50113"/>
    </source>
</evidence>
<evidence type="ECO:0000256" key="2">
    <source>
        <dbReference type="ARBA" id="ARBA00012528"/>
    </source>
</evidence>
<feature type="transmembrane region" description="Helical" evidence="9">
    <location>
        <begin position="24"/>
        <end position="43"/>
    </location>
</feature>
<feature type="domain" description="PAC" evidence="10">
    <location>
        <begin position="556"/>
        <end position="607"/>
    </location>
</feature>
<dbReference type="SMART" id="SM00086">
    <property type="entry name" value="PAC"/>
    <property type="match status" value="2"/>
</dbReference>
<dbReference type="Pfam" id="PF02743">
    <property type="entry name" value="dCache_1"/>
    <property type="match status" value="1"/>
</dbReference>
<evidence type="ECO:0000256" key="8">
    <source>
        <dbReference type="SAM" id="MobiDB-lite"/>
    </source>
</evidence>
<evidence type="ECO:0000256" key="6">
    <source>
        <dbReference type="ARBA" id="ARBA00023136"/>
    </source>
</evidence>
<evidence type="ECO:0000256" key="1">
    <source>
        <dbReference type="ARBA" id="ARBA00004651"/>
    </source>
</evidence>
<dbReference type="SUPFAM" id="SSF55785">
    <property type="entry name" value="PYP-like sensor domain (PAS domain)"/>
    <property type="match status" value="2"/>
</dbReference>
<dbReference type="PROSITE" id="PS50113">
    <property type="entry name" value="PAC"/>
    <property type="match status" value="2"/>
</dbReference>
<keyword evidence="13" id="KW-1185">Reference proteome</keyword>
<dbReference type="PANTHER" id="PTHR45138">
    <property type="entry name" value="REGULATORY COMPONENTS OF SENSORY TRANSDUCTION SYSTEM"/>
    <property type="match status" value="1"/>
</dbReference>
<evidence type="ECO:0000313" key="13">
    <source>
        <dbReference type="Proteomes" id="UP000186609"/>
    </source>
</evidence>
<accession>A0A1P8JWJ2</accession>
<dbReference type="CDD" id="cd12914">
    <property type="entry name" value="PDC1_DGC_like"/>
    <property type="match status" value="1"/>
</dbReference>
<evidence type="ECO:0000256" key="7">
    <source>
        <dbReference type="ARBA" id="ARBA00034247"/>
    </source>
</evidence>
<dbReference type="SUPFAM" id="SSF55073">
    <property type="entry name" value="Nucleotide cyclase"/>
    <property type="match status" value="1"/>
</dbReference>
<keyword evidence="6 9" id="KW-0472">Membrane</keyword>
<dbReference type="Gene3D" id="3.30.70.270">
    <property type="match status" value="1"/>
</dbReference>
<evidence type="ECO:0000256" key="4">
    <source>
        <dbReference type="ARBA" id="ARBA00022692"/>
    </source>
</evidence>
<evidence type="ECO:0000256" key="9">
    <source>
        <dbReference type="SAM" id="Phobius"/>
    </source>
</evidence>
<reference evidence="12 13" key="1">
    <citation type="submission" date="2017-01" db="EMBL/GenBank/DDBJ databases">
        <authorList>
            <person name="Mah S.A."/>
            <person name="Swanson W.J."/>
            <person name="Moy G.W."/>
            <person name="Vacquier V.D."/>
        </authorList>
    </citation>
    <scope>NUCLEOTIDE SEQUENCE [LARGE SCALE GENOMIC DNA]</scope>
    <source>
        <strain evidence="12 13">DCY110</strain>
    </source>
</reference>
<dbReference type="SMART" id="SM00267">
    <property type="entry name" value="GGDEF"/>
    <property type="match status" value="1"/>
</dbReference>
<dbReference type="Proteomes" id="UP000186609">
    <property type="component" value="Chromosome"/>
</dbReference>
<gene>
    <name evidence="12" type="ORF">RD110_13720</name>
</gene>
<keyword evidence="5 9" id="KW-1133">Transmembrane helix</keyword>
<proteinExistence type="predicted"/>
<dbReference type="InterPro" id="IPR000700">
    <property type="entry name" value="PAS-assoc_C"/>
</dbReference>
<keyword evidence="3" id="KW-1003">Cell membrane</keyword>
<dbReference type="AlphaFoldDB" id="A0A1P8JWJ2"/>
<keyword evidence="4 9" id="KW-0812">Transmembrane</keyword>
<dbReference type="FunFam" id="3.30.70.270:FF:000001">
    <property type="entry name" value="Diguanylate cyclase domain protein"/>
    <property type="match status" value="1"/>
</dbReference>
<dbReference type="KEGG" id="rhy:RD110_13720"/>
<dbReference type="InterPro" id="IPR000160">
    <property type="entry name" value="GGDEF_dom"/>
</dbReference>
<dbReference type="InterPro" id="IPR043128">
    <property type="entry name" value="Rev_trsase/Diguanyl_cyclase"/>
</dbReference>
<dbReference type="GO" id="GO:0043709">
    <property type="term" value="P:cell adhesion involved in single-species biofilm formation"/>
    <property type="evidence" value="ECO:0007669"/>
    <property type="project" value="TreeGrafter"/>
</dbReference>
<evidence type="ECO:0000313" key="12">
    <source>
        <dbReference type="EMBL" id="APW38124.1"/>
    </source>
</evidence>
<dbReference type="CDD" id="cd01949">
    <property type="entry name" value="GGDEF"/>
    <property type="match status" value="1"/>
</dbReference>
<dbReference type="CDD" id="cd12915">
    <property type="entry name" value="PDC2_DGC_like"/>
    <property type="match status" value="1"/>
</dbReference>
<sequence length="807" mass="89050">MADLIPAGSASHATPAQRRQRNEWLALALGLLLLTAALAFVIWEDRASTGERERNRLQTQARVIEENLVRQLQAVDSVLIGMRTELNAQQAGNQVIDADKEARRLKSLSDAMPGVRALYVVDRHGLVLMAEQKNLIGRDARERLYFTTVRDHPDDALVYVSPPYLSIRGNYVINLSKSVTGTDGRFAGIATAVLDQSYFEILARSVVYAPDMSVSLSHADGQVFLITPSYARAVGTSQNAAGSPFTRHRESGTAAAVYEETAEDNRQPRMLALRSVTPPMLHLDKPLVITVARPLSGIYAAWREQAMVYAFFWCLLLVTAALALFFHQARRRALAAAETAVQAAQRETAQRLELAMQSGNIGLLDWHLPSGRVILNPLGHALLGRAADAPPLAAPEWEALRHPEDAAEVAAVQAALLRCEFQTADLEYRVRHAAGHHIYIHMRAEVVARDAADRPLRLVGIFRDVSARKQTEAALADALALQRRTGELARVGGWELDLPDGVPVWTDEVYRIYDMDAHDDGHRPLSLTQALDGYAAKDRARLESALQHAIEDGQPWDMELPMTTVLGRRIWVRSRCEVVRHDGRPRRLVGTIQDTTERMTVQLELERANARLAELSLTDGLTGVANRRRFDQAIAGEWPRSVRQQLPVALLMIDIDHFKAFNDALGHQSGDACLRDVAHILARCAWRPGELLARYGGEEFCILLPGSTTQDALVVAQRCLDRLEQARIPHPASPRSPSSPEAAWLTISIGLASMVPRLGSLPDALVERADTALYQAKRKGRARLECASDPGEDDAMATPLDAQPPLD</sequence>
<organism evidence="12 13">
    <name type="scientific">Rhodoferax koreensis</name>
    <dbReference type="NCBI Taxonomy" id="1842727"/>
    <lineage>
        <taxon>Bacteria</taxon>
        <taxon>Pseudomonadati</taxon>
        <taxon>Pseudomonadota</taxon>
        <taxon>Betaproteobacteria</taxon>
        <taxon>Burkholderiales</taxon>
        <taxon>Comamonadaceae</taxon>
        <taxon>Rhodoferax</taxon>
    </lineage>
</organism>
<dbReference type="PROSITE" id="PS50887">
    <property type="entry name" value="GGDEF"/>
    <property type="match status" value="1"/>
</dbReference>
<dbReference type="Pfam" id="PF08447">
    <property type="entry name" value="PAS_3"/>
    <property type="match status" value="2"/>
</dbReference>
<dbReference type="EMBL" id="CP019236">
    <property type="protein sequence ID" value="APW38124.1"/>
    <property type="molecule type" value="Genomic_DNA"/>
</dbReference>
<evidence type="ECO:0000259" key="11">
    <source>
        <dbReference type="PROSITE" id="PS50887"/>
    </source>
</evidence>
<dbReference type="PANTHER" id="PTHR45138:SF9">
    <property type="entry name" value="DIGUANYLATE CYCLASE DGCM-RELATED"/>
    <property type="match status" value="1"/>
</dbReference>
<feature type="domain" description="PAC" evidence="10">
    <location>
        <begin position="424"/>
        <end position="477"/>
    </location>
</feature>
<dbReference type="CDD" id="cd00130">
    <property type="entry name" value="PAS"/>
    <property type="match status" value="1"/>
</dbReference>
<dbReference type="Gene3D" id="2.10.70.100">
    <property type="match status" value="1"/>
</dbReference>
<feature type="domain" description="GGDEF" evidence="11">
    <location>
        <begin position="646"/>
        <end position="789"/>
    </location>
</feature>
<dbReference type="STRING" id="1842727.RD110_13720"/>
<feature type="region of interest" description="Disordered" evidence="8">
    <location>
        <begin position="781"/>
        <end position="807"/>
    </location>
</feature>
<name>A0A1P8JWJ2_9BURK</name>
<dbReference type="InterPro" id="IPR001610">
    <property type="entry name" value="PAC"/>
</dbReference>
<dbReference type="Pfam" id="PF00990">
    <property type="entry name" value="GGDEF"/>
    <property type="match status" value="1"/>
</dbReference>
<dbReference type="InterPro" id="IPR035965">
    <property type="entry name" value="PAS-like_dom_sf"/>
</dbReference>
<dbReference type="NCBIfam" id="TIGR00254">
    <property type="entry name" value="GGDEF"/>
    <property type="match status" value="1"/>
</dbReference>
<feature type="transmembrane region" description="Helical" evidence="9">
    <location>
        <begin position="306"/>
        <end position="326"/>
    </location>
</feature>
<evidence type="ECO:0000256" key="3">
    <source>
        <dbReference type="ARBA" id="ARBA00022475"/>
    </source>
</evidence>
<dbReference type="GO" id="GO:0005886">
    <property type="term" value="C:plasma membrane"/>
    <property type="evidence" value="ECO:0007669"/>
    <property type="project" value="UniProtKB-SubCell"/>
</dbReference>
<dbReference type="InterPro" id="IPR029787">
    <property type="entry name" value="Nucleotide_cyclase"/>
</dbReference>
<dbReference type="GO" id="GO:1902201">
    <property type="term" value="P:negative regulation of bacterial-type flagellum-dependent cell motility"/>
    <property type="evidence" value="ECO:0007669"/>
    <property type="project" value="TreeGrafter"/>
</dbReference>